<organism evidence="1">
    <name type="scientific">marine sediment metagenome</name>
    <dbReference type="NCBI Taxonomy" id="412755"/>
    <lineage>
        <taxon>unclassified sequences</taxon>
        <taxon>metagenomes</taxon>
        <taxon>ecological metagenomes</taxon>
    </lineage>
</organism>
<gene>
    <name evidence="1" type="ORF">S12H4_21691</name>
</gene>
<reference evidence="1" key="1">
    <citation type="journal article" date="2014" name="Front. Microbiol.">
        <title>High frequency of phylogenetically diverse reductive dehalogenase-homologous genes in deep subseafloor sedimentary metagenomes.</title>
        <authorList>
            <person name="Kawai M."/>
            <person name="Futagami T."/>
            <person name="Toyoda A."/>
            <person name="Takaki Y."/>
            <person name="Nishi S."/>
            <person name="Hori S."/>
            <person name="Arai W."/>
            <person name="Tsubouchi T."/>
            <person name="Morono Y."/>
            <person name="Uchiyama I."/>
            <person name="Ito T."/>
            <person name="Fujiyama A."/>
            <person name="Inagaki F."/>
            <person name="Takami H."/>
        </authorList>
    </citation>
    <scope>NUCLEOTIDE SEQUENCE</scope>
    <source>
        <strain evidence="1">Expedition CK06-06</strain>
    </source>
</reference>
<evidence type="ECO:0008006" key="2">
    <source>
        <dbReference type="Google" id="ProtNLM"/>
    </source>
</evidence>
<dbReference type="AlphaFoldDB" id="X1T0Q4"/>
<accession>X1T0Q4</accession>
<dbReference type="PANTHER" id="PTHR41368:SF1">
    <property type="entry name" value="PROTEIN YGHO"/>
    <property type="match status" value="1"/>
</dbReference>
<protein>
    <recommendedName>
        <fullName evidence="2">N-acetyltransferase domain-containing protein</fullName>
    </recommendedName>
</protein>
<feature type="non-terminal residue" evidence="1">
    <location>
        <position position="1"/>
    </location>
</feature>
<evidence type="ECO:0000313" key="1">
    <source>
        <dbReference type="EMBL" id="GAI84951.1"/>
    </source>
</evidence>
<proteinExistence type="predicted"/>
<sequence length="204" mass="23659">ARFGWLDFIEDKEVPELLLNRVEQWATECNMEYLHGPLGFTSFDASGVLVEGFDEMPTSFAHYNYSYYPDLIEKCGFKKDVDWIEYNIKVPEKVPEKVSKGAELIAKRYKLHTADGKNIKDLLKYFNGLFELINVTYKDLYGFTEITPKQAVNLKKQFRSLLSPEYISFVLNEEDELVAFGISAPSLSKALNDWNFLSFYKRTV</sequence>
<dbReference type="EMBL" id="BARW01011194">
    <property type="protein sequence ID" value="GAI84951.1"/>
    <property type="molecule type" value="Genomic_DNA"/>
</dbReference>
<dbReference type="InterPro" id="IPR039968">
    <property type="entry name" value="BcerS-like"/>
</dbReference>
<dbReference type="PANTHER" id="PTHR41368">
    <property type="entry name" value="PROTEIN YGHO"/>
    <property type="match status" value="1"/>
</dbReference>
<comment type="caution">
    <text evidence="1">The sequence shown here is derived from an EMBL/GenBank/DDBJ whole genome shotgun (WGS) entry which is preliminary data.</text>
</comment>
<name>X1T0Q4_9ZZZZ</name>